<keyword evidence="1" id="KW-1133">Transmembrane helix</keyword>
<name>A0A9X3XPD5_9CLOT</name>
<organism evidence="2 3">
    <name type="scientific">Clostridium tertium</name>
    <dbReference type="NCBI Taxonomy" id="1559"/>
    <lineage>
        <taxon>Bacteria</taxon>
        <taxon>Bacillati</taxon>
        <taxon>Bacillota</taxon>
        <taxon>Clostridia</taxon>
        <taxon>Eubacteriales</taxon>
        <taxon>Clostridiaceae</taxon>
        <taxon>Clostridium</taxon>
    </lineage>
</organism>
<keyword evidence="1" id="KW-0472">Membrane</keyword>
<dbReference type="EMBL" id="JAMRYU010000018">
    <property type="protein sequence ID" value="MDC4241724.1"/>
    <property type="molecule type" value="Genomic_DNA"/>
</dbReference>
<evidence type="ECO:0000313" key="3">
    <source>
        <dbReference type="Proteomes" id="UP001141183"/>
    </source>
</evidence>
<feature type="transmembrane region" description="Helical" evidence="1">
    <location>
        <begin position="112"/>
        <end position="137"/>
    </location>
</feature>
<evidence type="ECO:0000313" key="2">
    <source>
        <dbReference type="EMBL" id="MDC4241724.1"/>
    </source>
</evidence>
<dbReference type="Proteomes" id="UP001141183">
    <property type="component" value="Unassembled WGS sequence"/>
</dbReference>
<feature type="transmembrane region" description="Helical" evidence="1">
    <location>
        <begin position="21"/>
        <end position="42"/>
    </location>
</feature>
<accession>A0A9X3XPD5</accession>
<comment type="caution">
    <text evidence="2">The sequence shown here is derived from an EMBL/GenBank/DDBJ whole genome shotgun (WGS) entry which is preliminary data.</text>
</comment>
<proteinExistence type="predicted"/>
<dbReference type="RefSeq" id="WP_142418770.1">
    <property type="nucleotide sequence ID" value="NZ_JAHLZG010000002.1"/>
</dbReference>
<dbReference type="AlphaFoldDB" id="A0A9X3XPD5"/>
<protein>
    <submittedName>
        <fullName evidence="2">Uncharacterized protein</fullName>
    </submittedName>
</protein>
<feature type="transmembrane region" description="Helical" evidence="1">
    <location>
        <begin position="181"/>
        <end position="201"/>
    </location>
</feature>
<keyword evidence="1" id="KW-0812">Transmembrane</keyword>
<sequence length="346" mass="40447">MKKKLSIDALNLKYNERISRMLLVLGTFSLIGLSFKKLLYILGRVFNAIYVHSNVPFGAEHIWIPAFLSDITLIFFASIIYCFSELYNFTSYSKKEQTTKYQVTADERYKKLLGILIICIMLTVSTILITIVTFVITDDIPKVIILLGFCIILIFILLDRKNLYTQFKEFTQTFTLDKNGIVLYVVLWFSLGLIFFTLGAYQVGYSEKSYATFKFNNQSTINLDIQFENKVPKEIIIQSDIPEMKPIIIQEDDFFMSYVEATKENFNKPTDLSPVTNQFIYKQSFYEYNYKINIDKLIRQGKNSIIITFKTDDIVNIKKSYKIVNQINNNNGKYELFKQEFNVYLD</sequence>
<feature type="transmembrane region" description="Helical" evidence="1">
    <location>
        <begin position="143"/>
        <end position="160"/>
    </location>
</feature>
<gene>
    <name evidence="2" type="ORF">NE398_16430</name>
</gene>
<feature type="transmembrane region" description="Helical" evidence="1">
    <location>
        <begin position="62"/>
        <end position="84"/>
    </location>
</feature>
<keyword evidence="3" id="KW-1185">Reference proteome</keyword>
<reference evidence="2" key="1">
    <citation type="submission" date="2022-05" db="EMBL/GenBank/DDBJ databases">
        <title>Draft genome sequence of Clostridium tertium strain CP3 isolated from Peru.</title>
        <authorList>
            <person name="Hurtado R."/>
            <person name="Lima L."/>
            <person name="Sousa T."/>
            <person name="Jaiswal A.K."/>
            <person name="Tiwari S."/>
            <person name="Maturrano L."/>
            <person name="Brenig B."/>
            <person name="Azevedo V."/>
        </authorList>
    </citation>
    <scope>NUCLEOTIDE SEQUENCE</scope>
    <source>
        <strain evidence="2">CP3</strain>
    </source>
</reference>
<evidence type="ECO:0000256" key="1">
    <source>
        <dbReference type="SAM" id="Phobius"/>
    </source>
</evidence>